<keyword evidence="2" id="KW-1185">Reference proteome</keyword>
<dbReference type="Proteomes" id="UP000232875">
    <property type="component" value="Unassembled WGS sequence"/>
</dbReference>
<dbReference type="GO" id="GO:0061617">
    <property type="term" value="C:MICOS complex"/>
    <property type="evidence" value="ECO:0007669"/>
    <property type="project" value="InterPro"/>
</dbReference>
<protein>
    <submittedName>
        <fullName evidence="1">Uncharacterized protein</fullName>
    </submittedName>
</protein>
<dbReference type="GO" id="GO:0042407">
    <property type="term" value="P:cristae formation"/>
    <property type="evidence" value="ECO:0007669"/>
    <property type="project" value="InterPro"/>
</dbReference>
<dbReference type="EMBL" id="KZ454990">
    <property type="protein sequence ID" value="PKI84198.1"/>
    <property type="molecule type" value="Genomic_DNA"/>
</dbReference>
<accession>A0A2N1JCC9</accession>
<sequence>MMQNEKPAVYPQPDQPIIATETSSDLEHKVGQIVWARLSTFPIRWIVPPTVFALSMSYFLPKTTENTVEYYEKIEKQKCPAFAEKRSAGWERVKRFFETGASHFQSTTMMAKDKIVAGIQSLDRSSSSAQPLTQPSSKLI</sequence>
<dbReference type="InterPro" id="IPR033181">
    <property type="entry name" value="Mic26_fungi"/>
</dbReference>
<name>A0A2N1JCC9_9BASI</name>
<reference evidence="1 2" key="1">
    <citation type="submission" date="2017-10" db="EMBL/GenBank/DDBJ databases">
        <title>A novel species of cold-tolerant Malassezia isolated from bats.</title>
        <authorList>
            <person name="Lorch J.M."/>
            <person name="Palmer J.M."/>
            <person name="Vanderwolf K.J."/>
            <person name="Schmidt K.Z."/>
            <person name="Verant M.L."/>
            <person name="Weller T.J."/>
            <person name="Blehert D.S."/>
        </authorList>
    </citation>
    <scope>NUCLEOTIDE SEQUENCE [LARGE SCALE GENOMIC DNA]</scope>
    <source>
        <strain evidence="1 2">NWHC:44797-103</strain>
    </source>
</reference>
<evidence type="ECO:0000313" key="2">
    <source>
        <dbReference type="Proteomes" id="UP000232875"/>
    </source>
</evidence>
<proteinExistence type="predicted"/>
<dbReference type="GO" id="GO:0044284">
    <property type="term" value="C:mitochondrial crista junction"/>
    <property type="evidence" value="ECO:0007669"/>
    <property type="project" value="TreeGrafter"/>
</dbReference>
<dbReference type="STRING" id="2020962.A0A2N1JCC9"/>
<dbReference type="AlphaFoldDB" id="A0A2N1JCC9"/>
<gene>
    <name evidence="1" type="ORF">MVES_001954</name>
</gene>
<evidence type="ECO:0000313" key="1">
    <source>
        <dbReference type="EMBL" id="PKI84198.1"/>
    </source>
</evidence>
<dbReference type="PANTHER" id="PTHR28268:SF1">
    <property type="entry name" value="MICOS SUBUNIT MIC26"/>
    <property type="match status" value="1"/>
</dbReference>
<organism evidence="1 2">
    <name type="scientific">Malassezia vespertilionis</name>
    <dbReference type="NCBI Taxonomy" id="2020962"/>
    <lineage>
        <taxon>Eukaryota</taxon>
        <taxon>Fungi</taxon>
        <taxon>Dikarya</taxon>
        <taxon>Basidiomycota</taxon>
        <taxon>Ustilaginomycotina</taxon>
        <taxon>Malasseziomycetes</taxon>
        <taxon>Malasseziales</taxon>
        <taxon>Malasseziaceae</taxon>
        <taxon>Malassezia</taxon>
    </lineage>
</organism>
<dbReference type="PANTHER" id="PTHR28268">
    <property type="entry name" value="MICOS SUBUNIT MIC26"/>
    <property type="match status" value="1"/>
</dbReference>
<dbReference type="OrthoDB" id="2399148at2759"/>